<dbReference type="Gene3D" id="3.40.640.10">
    <property type="entry name" value="Type I PLP-dependent aspartate aminotransferase-like (Major domain)"/>
    <property type="match status" value="1"/>
</dbReference>
<organism evidence="6 7">
    <name type="scientific">Kistimonas scapharcae</name>
    <dbReference type="NCBI Taxonomy" id="1036133"/>
    <lineage>
        <taxon>Bacteria</taxon>
        <taxon>Pseudomonadati</taxon>
        <taxon>Pseudomonadota</taxon>
        <taxon>Gammaproteobacteria</taxon>
        <taxon>Oceanospirillales</taxon>
        <taxon>Endozoicomonadaceae</taxon>
        <taxon>Kistimonas</taxon>
    </lineage>
</organism>
<evidence type="ECO:0000259" key="5">
    <source>
        <dbReference type="Pfam" id="PF00155"/>
    </source>
</evidence>
<comment type="similarity">
    <text evidence="1">Belongs to the class-II pyridoxal-phosphate-dependent aminotransferase family. Histidinol-phosphate aminotransferase subfamily.</text>
</comment>
<keyword evidence="4" id="KW-0663">Pyridoxal phosphate</keyword>
<dbReference type="PANTHER" id="PTHR43643">
    <property type="entry name" value="HISTIDINOL-PHOSPHATE AMINOTRANSFERASE 2"/>
    <property type="match status" value="1"/>
</dbReference>
<dbReference type="Proteomes" id="UP001500604">
    <property type="component" value="Unassembled WGS sequence"/>
</dbReference>
<dbReference type="EMBL" id="BAABFL010000455">
    <property type="protein sequence ID" value="GAA4651544.1"/>
    <property type="molecule type" value="Genomic_DNA"/>
</dbReference>
<reference evidence="7" key="1">
    <citation type="journal article" date="2019" name="Int. J. Syst. Evol. Microbiol.">
        <title>The Global Catalogue of Microorganisms (GCM) 10K type strain sequencing project: providing services to taxonomists for standard genome sequencing and annotation.</title>
        <authorList>
            <consortium name="The Broad Institute Genomics Platform"/>
            <consortium name="The Broad Institute Genome Sequencing Center for Infectious Disease"/>
            <person name="Wu L."/>
            <person name="Ma J."/>
        </authorList>
    </citation>
    <scope>NUCLEOTIDE SEQUENCE [LARGE SCALE GENOMIC DNA]</scope>
    <source>
        <strain evidence="7">JCM 17805</strain>
    </source>
</reference>
<keyword evidence="2" id="KW-0032">Aminotransferase</keyword>
<dbReference type="InterPro" id="IPR015424">
    <property type="entry name" value="PyrdxlP-dep_Trfase"/>
</dbReference>
<dbReference type="SUPFAM" id="SSF53383">
    <property type="entry name" value="PLP-dependent transferases"/>
    <property type="match status" value="1"/>
</dbReference>
<accession>A0ABP8V7L6</accession>
<dbReference type="CDD" id="cd00609">
    <property type="entry name" value="AAT_like"/>
    <property type="match status" value="1"/>
</dbReference>
<evidence type="ECO:0000313" key="7">
    <source>
        <dbReference type="Proteomes" id="UP001500604"/>
    </source>
</evidence>
<comment type="caution">
    <text evidence="6">The sequence shown here is derived from an EMBL/GenBank/DDBJ whole genome shotgun (WGS) entry which is preliminary data.</text>
</comment>
<evidence type="ECO:0000313" key="6">
    <source>
        <dbReference type="EMBL" id="GAA4651544.1"/>
    </source>
</evidence>
<dbReference type="InterPro" id="IPR015421">
    <property type="entry name" value="PyrdxlP-dep_Trfase_major"/>
</dbReference>
<evidence type="ECO:0000256" key="4">
    <source>
        <dbReference type="ARBA" id="ARBA00022898"/>
    </source>
</evidence>
<sequence length="379" mass="42323">MTQENSLRILAAPVDHNDHDNKAVQTMSVFKSHIAAMSAYSPPLEGRDPEQHLLLDFNERTLPVSPQVRQALLDYLNNDRLQMYPNYGELTERIADYNGISSNQVMITNGSDQGIDLIIRASCREGDEAIIPGPSFAMYYQCAKVENLKIAEPQYTREEEFPAQAVLDAITPATRLIVIANPNNPSGTAVSRETIIEIAKTAPEAAILVDECYFEYTQSTVSDLVNDYPNLLVTRTFSKTWGLPSIRLGYVISSPDNINALLNVRGPYDVNQFAVVAATAALAHPEYTEDYVREVMTVSKPLFEAFLVNKQIDFWPSAANYLWTFPDDPDAINRHLQANNILVRPKADQQGRLGLRITLGNKAQTERLIQVLDEVIPTP</sequence>
<dbReference type="InterPro" id="IPR004839">
    <property type="entry name" value="Aminotransferase_I/II_large"/>
</dbReference>
<proteinExistence type="inferred from homology"/>
<dbReference type="Gene3D" id="3.90.1150.10">
    <property type="entry name" value="Aspartate Aminotransferase, domain 1"/>
    <property type="match status" value="1"/>
</dbReference>
<evidence type="ECO:0000256" key="1">
    <source>
        <dbReference type="ARBA" id="ARBA00007970"/>
    </source>
</evidence>
<evidence type="ECO:0000256" key="3">
    <source>
        <dbReference type="ARBA" id="ARBA00022679"/>
    </source>
</evidence>
<dbReference type="Pfam" id="PF00155">
    <property type="entry name" value="Aminotran_1_2"/>
    <property type="match status" value="1"/>
</dbReference>
<evidence type="ECO:0000256" key="2">
    <source>
        <dbReference type="ARBA" id="ARBA00022576"/>
    </source>
</evidence>
<dbReference type="InterPro" id="IPR015422">
    <property type="entry name" value="PyrdxlP-dep_Trfase_small"/>
</dbReference>
<dbReference type="InterPro" id="IPR050106">
    <property type="entry name" value="HistidinolP_aminotransfase"/>
</dbReference>
<name>A0ABP8V7L6_9GAMM</name>
<dbReference type="PANTHER" id="PTHR43643:SF3">
    <property type="entry name" value="HISTIDINOL-PHOSPHATE AMINOTRANSFERASE"/>
    <property type="match status" value="1"/>
</dbReference>
<feature type="domain" description="Aminotransferase class I/classII large" evidence="5">
    <location>
        <begin position="55"/>
        <end position="372"/>
    </location>
</feature>
<keyword evidence="7" id="KW-1185">Reference proteome</keyword>
<protein>
    <submittedName>
        <fullName evidence="6">Histidinol-phosphate transaminase</fullName>
    </submittedName>
</protein>
<keyword evidence="3" id="KW-0808">Transferase</keyword>
<gene>
    <name evidence="6" type="ORF">GCM10023116_38280</name>
</gene>
<dbReference type="RefSeq" id="WP_345197937.1">
    <property type="nucleotide sequence ID" value="NZ_BAABFL010000455.1"/>
</dbReference>